<keyword evidence="1" id="KW-0472">Membrane</keyword>
<dbReference type="AlphaFoldDB" id="A0A0A9AZW1"/>
<keyword evidence="1" id="KW-1133">Transmembrane helix</keyword>
<feature type="transmembrane region" description="Helical" evidence="1">
    <location>
        <begin position="12"/>
        <end position="32"/>
    </location>
</feature>
<organism evidence="2">
    <name type="scientific">Arundo donax</name>
    <name type="common">Giant reed</name>
    <name type="synonym">Donax arundinaceus</name>
    <dbReference type="NCBI Taxonomy" id="35708"/>
    <lineage>
        <taxon>Eukaryota</taxon>
        <taxon>Viridiplantae</taxon>
        <taxon>Streptophyta</taxon>
        <taxon>Embryophyta</taxon>
        <taxon>Tracheophyta</taxon>
        <taxon>Spermatophyta</taxon>
        <taxon>Magnoliopsida</taxon>
        <taxon>Liliopsida</taxon>
        <taxon>Poales</taxon>
        <taxon>Poaceae</taxon>
        <taxon>PACMAD clade</taxon>
        <taxon>Arundinoideae</taxon>
        <taxon>Arundineae</taxon>
        <taxon>Arundo</taxon>
    </lineage>
</organism>
<sequence length="38" mass="4365">MHRVLTSNCVAWVQNIFLVFLQHLLLGIGFKVQGLCCY</sequence>
<name>A0A0A9AZW1_ARUDO</name>
<dbReference type="EMBL" id="GBRH01240601">
    <property type="protein sequence ID" value="JAD57294.1"/>
    <property type="molecule type" value="Transcribed_RNA"/>
</dbReference>
<proteinExistence type="predicted"/>
<accession>A0A0A9AZW1</accession>
<reference evidence="2" key="2">
    <citation type="journal article" date="2015" name="Data Brief">
        <title>Shoot transcriptome of the giant reed, Arundo donax.</title>
        <authorList>
            <person name="Barrero R.A."/>
            <person name="Guerrero F.D."/>
            <person name="Moolhuijzen P."/>
            <person name="Goolsby J.A."/>
            <person name="Tidwell J."/>
            <person name="Bellgard S.E."/>
            <person name="Bellgard M.I."/>
        </authorList>
    </citation>
    <scope>NUCLEOTIDE SEQUENCE</scope>
    <source>
        <tissue evidence="2">Shoot tissue taken approximately 20 cm above the soil surface</tissue>
    </source>
</reference>
<keyword evidence="1" id="KW-0812">Transmembrane</keyword>
<protein>
    <submittedName>
        <fullName evidence="2">Uncharacterized protein</fullName>
    </submittedName>
</protein>
<evidence type="ECO:0000313" key="2">
    <source>
        <dbReference type="EMBL" id="JAD57294.1"/>
    </source>
</evidence>
<reference evidence="2" key="1">
    <citation type="submission" date="2014-09" db="EMBL/GenBank/DDBJ databases">
        <authorList>
            <person name="Magalhaes I.L.F."/>
            <person name="Oliveira U."/>
            <person name="Santos F.R."/>
            <person name="Vidigal T.H.D.A."/>
            <person name="Brescovit A.D."/>
            <person name="Santos A.J."/>
        </authorList>
    </citation>
    <scope>NUCLEOTIDE SEQUENCE</scope>
    <source>
        <tissue evidence="2">Shoot tissue taken approximately 20 cm above the soil surface</tissue>
    </source>
</reference>
<evidence type="ECO:0000256" key="1">
    <source>
        <dbReference type="SAM" id="Phobius"/>
    </source>
</evidence>